<dbReference type="InterPro" id="IPR003593">
    <property type="entry name" value="AAA+_ATPase"/>
</dbReference>
<dbReference type="HOGENOM" id="CLU_000604_1_23_5"/>
<keyword evidence="10" id="KW-1185">Reference proteome</keyword>
<evidence type="ECO:0000256" key="2">
    <source>
        <dbReference type="ARBA" id="ARBA00005417"/>
    </source>
</evidence>
<dbReference type="PANTHER" id="PTHR43776">
    <property type="entry name" value="TRANSPORT ATP-BINDING PROTEIN"/>
    <property type="match status" value="1"/>
</dbReference>
<dbReference type="GO" id="GO:0015833">
    <property type="term" value="P:peptide transport"/>
    <property type="evidence" value="ECO:0007669"/>
    <property type="project" value="InterPro"/>
</dbReference>
<dbReference type="EMBL" id="JENY01000036">
    <property type="protein sequence ID" value="EXL01900.1"/>
    <property type="molecule type" value="Genomic_DNA"/>
</dbReference>
<dbReference type="NCBIfam" id="TIGR01727">
    <property type="entry name" value="oligo_HPY"/>
    <property type="match status" value="1"/>
</dbReference>
<dbReference type="GO" id="GO:0005524">
    <property type="term" value="F:ATP binding"/>
    <property type="evidence" value="ECO:0007669"/>
    <property type="project" value="UniProtKB-KW"/>
</dbReference>
<dbReference type="AlphaFoldDB" id="A0A011V0G6"/>
<organism evidence="7 9">
    <name type="scientific">Aquamicrobium defluvii</name>
    <dbReference type="NCBI Taxonomy" id="69279"/>
    <lineage>
        <taxon>Bacteria</taxon>
        <taxon>Pseudomonadati</taxon>
        <taxon>Pseudomonadota</taxon>
        <taxon>Alphaproteobacteria</taxon>
        <taxon>Hyphomicrobiales</taxon>
        <taxon>Phyllobacteriaceae</taxon>
        <taxon>Aquamicrobium</taxon>
    </lineage>
</organism>
<dbReference type="EMBL" id="SNZF01000030">
    <property type="protein sequence ID" value="TDR31903.1"/>
    <property type="molecule type" value="Genomic_DNA"/>
</dbReference>
<evidence type="ECO:0000256" key="4">
    <source>
        <dbReference type="ARBA" id="ARBA00022741"/>
    </source>
</evidence>
<dbReference type="PANTHER" id="PTHR43776:SF7">
    <property type="entry name" value="D,D-DIPEPTIDE TRANSPORT ATP-BINDING PROTEIN DDPF-RELATED"/>
    <property type="match status" value="1"/>
</dbReference>
<dbReference type="eggNOG" id="COG4608">
    <property type="taxonomic scope" value="Bacteria"/>
</dbReference>
<proteinExistence type="inferred from homology"/>
<dbReference type="SMART" id="SM00382">
    <property type="entry name" value="AAA"/>
    <property type="match status" value="1"/>
</dbReference>
<gene>
    <name evidence="7" type="ORF">BG36_16510</name>
    <name evidence="8" type="ORF">DES43_13015</name>
</gene>
<dbReference type="GO" id="GO:0016887">
    <property type="term" value="F:ATP hydrolysis activity"/>
    <property type="evidence" value="ECO:0007669"/>
    <property type="project" value="InterPro"/>
</dbReference>
<comment type="caution">
    <text evidence="7">The sequence shown here is derived from an EMBL/GenBank/DDBJ whole genome shotgun (WGS) entry which is preliminary data.</text>
</comment>
<protein>
    <submittedName>
        <fullName evidence="7">Peptide ABC transporter substrate-binding protein</fullName>
    </submittedName>
    <submittedName>
        <fullName evidence="8">Peptide/nickel transport system ATP-binding protein/oligopeptide transport system ATP-binding protein</fullName>
    </submittedName>
</protein>
<dbReference type="InterPro" id="IPR013563">
    <property type="entry name" value="Oligopep_ABC_C"/>
</dbReference>
<dbReference type="PROSITE" id="PS50893">
    <property type="entry name" value="ABC_TRANSPORTER_2"/>
    <property type="match status" value="1"/>
</dbReference>
<dbReference type="InterPro" id="IPR027417">
    <property type="entry name" value="P-loop_NTPase"/>
</dbReference>
<accession>A0A011V0G6</accession>
<keyword evidence="4" id="KW-0547">Nucleotide-binding</keyword>
<sequence>MSLLTVENLTKTFSLPQGLLARLSRRRFGGVHAVNGVDMKIERGEVLGLIGESGCGKSTLGRAVLRLHEPTSGKVHFDGVDVTSLAPAALKKMRARMQIIFQDPYASLNPRKTVAQIIGLPLVLQGLASSHDAARQAVEEIAERSGLKRNQLDRYPHQFSGGQRQRIGIARALIARPDFIVCDEPVSALDVSIQAQIISLLTELKRDLGLTYLFISHDISVVGYLADRIAVMYLGRIVEEGPAERILGCAAHPYTRILMSAVPHVARSARQKRIRLSGDLPSPLNPPSGCAFHTRCPLATDICRTHLPERQDLGEGHAVRCHHSDKALTL</sequence>
<dbReference type="InterPro" id="IPR050319">
    <property type="entry name" value="ABC_transp_ATP-bind"/>
</dbReference>
<dbReference type="CDD" id="cd03257">
    <property type="entry name" value="ABC_NikE_OppD_transporters"/>
    <property type="match status" value="1"/>
</dbReference>
<evidence type="ECO:0000256" key="3">
    <source>
        <dbReference type="ARBA" id="ARBA00022448"/>
    </source>
</evidence>
<dbReference type="Proteomes" id="UP000294958">
    <property type="component" value="Unassembled WGS sequence"/>
</dbReference>
<reference evidence="7 9" key="1">
    <citation type="submission" date="2014-02" db="EMBL/GenBank/DDBJ databases">
        <title>Aquamicrobium defluvii Genome sequencing.</title>
        <authorList>
            <person name="Wang X."/>
        </authorList>
    </citation>
    <scope>NUCLEOTIDE SEQUENCE [LARGE SCALE GENOMIC DNA]</scope>
    <source>
        <strain evidence="7 9">W13Z1</strain>
    </source>
</reference>
<evidence type="ECO:0000256" key="1">
    <source>
        <dbReference type="ARBA" id="ARBA00004417"/>
    </source>
</evidence>
<dbReference type="FunFam" id="3.40.50.300:FF:000016">
    <property type="entry name" value="Oligopeptide ABC transporter ATP-binding component"/>
    <property type="match status" value="1"/>
</dbReference>
<keyword evidence="5 8" id="KW-0067">ATP-binding</keyword>
<feature type="domain" description="ABC transporter" evidence="6">
    <location>
        <begin position="4"/>
        <end position="259"/>
    </location>
</feature>
<dbReference type="Pfam" id="PF08352">
    <property type="entry name" value="oligo_HPY"/>
    <property type="match status" value="1"/>
</dbReference>
<dbReference type="OrthoDB" id="9815712at2"/>
<dbReference type="SUPFAM" id="SSF52540">
    <property type="entry name" value="P-loop containing nucleoside triphosphate hydrolases"/>
    <property type="match status" value="1"/>
</dbReference>
<dbReference type="InterPro" id="IPR017871">
    <property type="entry name" value="ABC_transporter-like_CS"/>
</dbReference>
<evidence type="ECO:0000256" key="5">
    <source>
        <dbReference type="ARBA" id="ARBA00022840"/>
    </source>
</evidence>
<name>A0A011V0G6_9HYPH</name>
<comment type="similarity">
    <text evidence="2">Belongs to the ABC transporter superfamily.</text>
</comment>
<dbReference type="PATRIC" id="fig|69279.3.peg.4363"/>
<keyword evidence="3" id="KW-0813">Transport</keyword>
<dbReference type="STRING" id="69279.BG36_16510"/>
<dbReference type="Gene3D" id="3.40.50.300">
    <property type="entry name" value="P-loop containing nucleotide triphosphate hydrolases"/>
    <property type="match status" value="1"/>
</dbReference>
<evidence type="ECO:0000313" key="7">
    <source>
        <dbReference type="EMBL" id="EXL01900.1"/>
    </source>
</evidence>
<dbReference type="GO" id="GO:0055085">
    <property type="term" value="P:transmembrane transport"/>
    <property type="evidence" value="ECO:0007669"/>
    <property type="project" value="UniProtKB-ARBA"/>
</dbReference>
<evidence type="ECO:0000313" key="10">
    <source>
        <dbReference type="Proteomes" id="UP000294958"/>
    </source>
</evidence>
<dbReference type="GO" id="GO:0005886">
    <property type="term" value="C:plasma membrane"/>
    <property type="evidence" value="ECO:0007669"/>
    <property type="project" value="UniProtKB-SubCell"/>
</dbReference>
<reference evidence="8 10" key="2">
    <citation type="submission" date="2019-03" db="EMBL/GenBank/DDBJ databases">
        <title>Genomic Encyclopedia of Type Strains, Phase IV (KMG-IV): sequencing the most valuable type-strain genomes for metagenomic binning, comparative biology and taxonomic classification.</title>
        <authorList>
            <person name="Goeker M."/>
        </authorList>
    </citation>
    <scope>NUCLEOTIDE SEQUENCE [LARGE SCALE GENOMIC DNA]</scope>
    <source>
        <strain evidence="8 10">DSM 11603</strain>
    </source>
</reference>
<evidence type="ECO:0000313" key="8">
    <source>
        <dbReference type="EMBL" id="TDR31903.1"/>
    </source>
</evidence>
<evidence type="ECO:0000313" key="9">
    <source>
        <dbReference type="Proteomes" id="UP000019849"/>
    </source>
</evidence>
<evidence type="ECO:0000259" key="6">
    <source>
        <dbReference type="PROSITE" id="PS50893"/>
    </source>
</evidence>
<comment type="subcellular location">
    <subcellularLocation>
        <location evidence="1">Cell inner membrane</location>
        <topology evidence="1">Peripheral membrane protein</topology>
    </subcellularLocation>
</comment>
<dbReference type="Pfam" id="PF00005">
    <property type="entry name" value="ABC_tran"/>
    <property type="match status" value="1"/>
</dbReference>
<dbReference type="InterPro" id="IPR003439">
    <property type="entry name" value="ABC_transporter-like_ATP-bd"/>
</dbReference>
<dbReference type="PROSITE" id="PS00211">
    <property type="entry name" value="ABC_TRANSPORTER_1"/>
    <property type="match status" value="1"/>
</dbReference>
<dbReference type="Proteomes" id="UP000019849">
    <property type="component" value="Unassembled WGS sequence"/>
</dbReference>
<dbReference type="RefSeq" id="WP_035032153.1">
    <property type="nucleotide sequence ID" value="NZ_KK073908.1"/>
</dbReference>